<gene>
    <name evidence="1" type="ORF">VISI1226_04642</name>
</gene>
<dbReference type="EMBL" id="AEVT01000004">
    <property type="protein sequence ID" value="EGA72252.1"/>
    <property type="molecule type" value="Genomic_DNA"/>
</dbReference>
<dbReference type="AlphaFoldDB" id="E8M159"/>
<reference evidence="1 2" key="1">
    <citation type="journal article" date="2012" name="Int. J. Syst. Evol. Microbiol.">
        <title>Vibrio caribbeanicus sp. nov., isolated from the marine sponge Scleritoderma cyanea.</title>
        <authorList>
            <person name="Hoffmann M."/>
            <person name="Monday S.R."/>
            <person name="Allard M.W."/>
            <person name="Strain E.A."/>
            <person name="Whittaker P."/>
            <person name="Naum M."/>
            <person name="McCarthy P.J."/>
            <person name="Lopez J.V."/>
            <person name="Fischer M."/>
            <person name="Brown E.W."/>
        </authorList>
    </citation>
    <scope>NUCLEOTIDE SEQUENCE [LARGE SCALE GENOMIC DNA]</scope>
    <source>
        <strain evidence="2">DSMZ 21326</strain>
    </source>
</reference>
<dbReference type="Proteomes" id="UP000006228">
    <property type="component" value="Unassembled WGS sequence"/>
</dbReference>
<comment type="caution">
    <text evidence="1">The sequence shown here is derived from an EMBL/GenBank/DDBJ whole genome shotgun (WGS) entry which is preliminary data.</text>
</comment>
<accession>E8M159</accession>
<name>E8M159_PHOS4</name>
<evidence type="ECO:0000313" key="1">
    <source>
        <dbReference type="EMBL" id="EGA72252.1"/>
    </source>
</evidence>
<sequence>MRICTHKPIWPSADYLKHEKPQTNQTLFVIQETAESLCYSQSPDNHEMRPFSNNVAFKPPNLAAPNV</sequence>
<proteinExistence type="predicted"/>
<protein>
    <submittedName>
        <fullName evidence="1">Uncharacterized protein</fullName>
    </submittedName>
</protein>
<organism evidence="1 2">
    <name type="scientific">Vibrio sinaloensis DSM 21326</name>
    <dbReference type="NCBI Taxonomy" id="945550"/>
    <lineage>
        <taxon>Bacteria</taxon>
        <taxon>Pseudomonadati</taxon>
        <taxon>Pseudomonadota</taxon>
        <taxon>Gammaproteobacteria</taxon>
        <taxon>Vibrionales</taxon>
        <taxon>Vibrionaceae</taxon>
        <taxon>Vibrio</taxon>
        <taxon>Vibrio oreintalis group</taxon>
    </lineage>
</organism>
<evidence type="ECO:0000313" key="2">
    <source>
        <dbReference type="Proteomes" id="UP000006228"/>
    </source>
</evidence>